<protein>
    <submittedName>
        <fullName evidence="1">Transmembrane protein, putative</fullName>
    </submittedName>
</protein>
<keyword evidence="1" id="KW-0812">Transmembrane</keyword>
<name>W7XC15_TETTS</name>
<dbReference type="AlphaFoldDB" id="W7XC15"/>
<proteinExistence type="predicted"/>
<keyword evidence="2" id="KW-1185">Reference proteome</keyword>
<dbReference type="InParanoid" id="W7XC15"/>
<accession>W7XC15</accession>
<keyword evidence="1" id="KW-0472">Membrane</keyword>
<dbReference type="KEGG" id="tet:TTHERM_001561059"/>
<sequence length="97" mass="11335">MQEKKHQISQKINKQKKQQQIKSKINSKMKISVFALLVLVVLSVFATVAKAQDEQQKTVKLYNKTDYKVKCYIGEQGCLCWKCKSYDDILKCKYTCH</sequence>
<dbReference type="RefSeq" id="XP_012656209.1">
    <property type="nucleotide sequence ID" value="XM_012800755.1"/>
</dbReference>
<reference evidence="2" key="1">
    <citation type="journal article" date="2006" name="PLoS Biol.">
        <title>Macronuclear genome sequence of the ciliate Tetrahymena thermophila, a model eukaryote.</title>
        <authorList>
            <person name="Eisen J.A."/>
            <person name="Coyne R.S."/>
            <person name="Wu M."/>
            <person name="Wu D."/>
            <person name="Thiagarajan M."/>
            <person name="Wortman J.R."/>
            <person name="Badger J.H."/>
            <person name="Ren Q."/>
            <person name="Amedeo P."/>
            <person name="Jones K.M."/>
            <person name="Tallon L.J."/>
            <person name="Delcher A.L."/>
            <person name="Salzberg S.L."/>
            <person name="Silva J.C."/>
            <person name="Haas B.J."/>
            <person name="Majoros W.H."/>
            <person name="Farzad M."/>
            <person name="Carlton J.M."/>
            <person name="Smith R.K. Jr."/>
            <person name="Garg J."/>
            <person name="Pearlman R.E."/>
            <person name="Karrer K.M."/>
            <person name="Sun L."/>
            <person name="Manning G."/>
            <person name="Elde N.C."/>
            <person name="Turkewitz A.P."/>
            <person name="Asai D.J."/>
            <person name="Wilkes D.E."/>
            <person name="Wang Y."/>
            <person name="Cai H."/>
            <person name="Collins K."/>
            <person name="Stewart B.A."/>
            <person name="Lee S.R."/>
            <person name="Wilamowska K."/>
            <person name="Weinberg Z."/>
            <person name="Ruzzo W.L."/>
            <person name="Wloga D."/>
            <person name="Gaertig J."/>
            <person name="Frankel J."/>
            <person name="Tsao C.-C."/>
            <person name="Gorovsky M.A."/>
            <person name="Keeling P.J."/>
            <person name="Waller R.F."/>
            <person name="Patron N.J."/>
            <person name="Cherry J.M."/>
            <person name="Stover N.A."/>
            <person name="Krieger C.J."/>
            <person name="del Toro C."/>
            <person name="Ryder H.F."/>
            <person name="Williamson S.C."/>
            <person name="Barbeau R.A."/>
            <person name="Hamilton E.P."/>
            <person name="Orias E."/>
        </authorList>
    </citation>
    <scope>NUCLEOTIDE SEQUENCE [LARGE SCALE GENOMIC DNA]</scope>
    <source>
        <strain evidence="2">SB210</strain>
    </source>
</reference>
<dbReference type="Proteomes" id="UP000009168">
    <property type="component" value="Unassembled WGS sequence"/>
</dbReference>
<evidence type="ECO:0000313" key="2">
    <source>
        <dbReference type="Proteomes" id="UP000009168"/>
    </source>
</evidence>
<dbReference type="GeneID" id="24442461"/>
<organism evidence="1 2">
    <name type="scientific">Tetrahymena thermophila (strain SB210)</name>
    <dbReference type="NCBI Taxonomy" id="312017"/>
    <lineage>
        <taxon>Eukaryota</taxon>
        <taxon>Sar</taxon>
        <taxon>Alveolata</taxon>
        <taxon>Ciliophora</taxon>
        <taxon>Intramacronucleata</taxon>
        <taxon>Oligohymenophorea</taxon>
        <taxon>Hymenostomatida</taxon>
        <taxon>Tetrahymenina</taxon>
        <taxon>Tetrahymenidae</taxon>
        <taxon>Tetrahymena</taxon>
    </lineage>
</organism>
<gene>
    <name evidence="1" type="ORF">TTHERM_001561059</name>
</gene>
<dbReference type="EMBL" id="GG662281">
    <property type="protein sequence ID" value="EWS71256.1"/>
    <property type="molecule type" value="Genomic_DNA"/>
</dbReference>
<evidence type="ECO:0000313" key="1">
    <source>
        <dbReference type="EMBL" id="EWS71256.1"/>
    </source>
</evidence>